<dbReference type="PROSITE" id="PS50893">
    <property type="entry name" value="ABC_TRANSPORTER_2"/>
    <property type="match status" value="2"/>
</dbReference>
<dbReference type="SMART" id="SM00382">
    <property type="entry name" value="AAA"/>
    <property type="match status" value="2"/>
</dbReference>
<reference evidence="12 13" key="1">
    <citation type="submission" date="2024-09" db="EMBL/GenBank/DDBJ databases">
        <title>Rethinking Asexuality: The Enigmatic Case of Functional Sexual Genes in Lepraria (Stereocaulaceae).</title>
        <authorList>
            <person name="Doellman M."/>
            <person name="Sun Y."/>
            <person name="Barcenas-Pena A."/>
            <person name="Lumbsch H.T."/>
            <person name="Grewe F."/>
        </authorList>
    </citation>
    <scope>NUCLEOTIDE SEQUENCE [LARGE SCALE GENOMIC DNA]</scope>
    <source>
        <strain evidence="12 13">Grewe 0041</strain>
    </source>
</reference>
<evidence type="ECO:0000313" key="13">
    <source>
        <dbReference type="Proteomes" id="UP001590951"/>
    </source>
</evidence>
<dbReference type="EMBL" id="JBHFEH010000111">
    <property type="protein sequence ID" value="KAL2046611.1"/>
    <property type="molecule type" value="Genomic_DNA"/>
</dbReference>
<evidence type="ECO:0000256" key="8">
    <source>
        <dbReference type="SAM" id="MobiDB-lite"/>
    </source>
</evidence>
<comment type="similarity">
    <text evidence="2">Belongs to the ABC transporter superfamily. ABCB family. Multidrug resistance exporter (TC 3.A.1.201) subfamily.</text>
</comment>
<dbReference type="Pfam" id="PF00005">
    <property type="entry name" value="ABC_tran"/>
    <property type="match status" value="2"/>
</dbReference>
<feature type="transmembrane region" description="Helical" evidence="9">
    <location>
        <begin position="875"/>
        <end position="900"/>
    </location>
</feature>
<evidence type="ECO:0000259" key="10">
    <source>
        <dbReference type="PROSITE" id="PS50893"/>
    </source>
</evidence>
<name>A0ABR4AP55_9LECA</name>
<comment type="subcellular location">
    <subcellularLocation>
        <location evidence="1">Membrane</location>
        <topology evidence="1">Multi-pass membrane protein</topology>
    </subcellularLocation>
</comment>
<dbReference type="CDD" id="cd18577">
    <property type="entry name" value="ABC_6TM_Pgp_ABCB1_D1_like"/>
    <property type="match status" value="1"/>
</dbReference>
<dbReference type="Gene3D" id="1.20.1560.10">
    <property type="entry name" value="ABC transporter type 1, transmembrane domain"/>
    <property type="match status" value="1"/>
</dbReference>
<feature type="transmembrane region" description="Helical" evidence="9">
    <location>
        <begin position="296"/>
        <end position="319"/>
    </location>
</feature>
<dbReference type="Pfam" id="PF00664">
    <property type="entry name" value="ABC_membrane"/>
    <property type="match status" value="2"/>
</dbReference>
<evidence type="ECO:0000256" key="5">
    <source>
        <dbReference type="ARBA" id="ARBA00022840"/>
    </source>
</evidence>
<dbReference type="InterPro" id="IPR027417">
    <property type="entry name" value="P-loop_NTPase"/>
</dbReference>
<feature type="transmembrane region" description="Helical" evidence="9">
    <location>
        <begin position="805"/>
        <end position="824"/>
    </location>
</feature>
<keyword evidence="5" id="KW-0067">ATP-binding</keyword>
<dbReference type="InterPro" id="IPR003439">
    <property type="entry name" value="ABC_transporter-like_ATP-bd"/>
</dbReference>
<dbReference type="Gene3D" id="3.40.50.300">
    <property type="entry name" value="P-loop containing nucleotide triphosphate hydrolases"/>
    <property type="match status" value="2"/>
</dbReference>
<feature type="domain" description="ABC transporter" evidence="10">
    <location>
        <begin position="1112"/>
        <end position="1351"/>
    </location>
</feature>
<feature type="transmembrane region" description="Helical" evidence="9">
    <location>
        <begin position="64"/>
        <end position="88"/>
    </location>
</feature>
<evidence type="ECO:0000256" key="3">
    <source>
        <dbReference type="ARBA" id="ARBA00022692"/>
    </source>
</evidence>
<feature type="transmembrane region" description="Helical" evidence="9">
    <location>
        <begin position="339"/>
        <end position="365"/>
    </location>
</feature>
<dbReference type="PANTHER" id="PTHR43394">
    <property type="entry name" value="ATP-DEPENDENT PERMEASE MDL1, MITOCHONDRIAL"/>
    <property type="match status" value="1"/>
</dbReference>
<dbReference type="PROSITE" id="PS50929">
    <property type="entry name" value="ABC_TM1F"/>
    <property type="match status" value="2"/>
</dbReference>
<gene>
    <name evidence="12" type="ORF">ABVK25_011692</name>
</gene>
<protein>
    <submittedName>
        <fullName evidence="12">Uncharacterized protein</fullName>
    </submittedName>
</protein>
<keyword evidence="13" id="KW-1185">Reference proteome</keyword>
<evidence type="ECO:0000256" key="2">
    <source>
        <dbReference type="ARBA" id="ARBA00007577"/>
    </source>
</evidence>
<feature type="transmembrane region" description="Helical" evidence="9">
    <location>
        <begin position="759"/>
        <end position="777"/>
    </location>
</feature>
<organism evidence="12 13">
    <name type="scientific">Lepraria finkii</name>
    <dbReference type="NCBI Taxonomy" id="1340010"/>
    <lineage>
        <taxon>Eukaryota</taxon>
        <taxon>Fungi</taxon>
        <taxon>Dikarya</taxon>
        <taxon>Ascomycota</taxon>
        <taxon>Pezizomycotina</taxon>
        <taxon>Lecanoromycetes</taxon>
        <taxon>OSLEUM clade</taxon>
        <taxon>Lecanoromycetidae</taxon>
        <taxon>Lecanorales</taxon>
        <taxon>Lecanorineae</taxon>
        <taxon>Stereocaulaceae</taxon>
        <taxon>Lepraria</taxon>
    </lineage>
</organism>
<dbReference type="InterPro" id="IPR039421">
    <property type="entry name" value="Type_1_exporter"/>
</dbReference>
<dbReference type="Proteomes" id="UP001590951">
    <property type="component" value="Unassembled WGS sequence"/>
</dbReference>
<dbReference type="InterPro" id="IPR036640">
    <property type="entry name" value="ABC1_TM_sf"/>
</dbReference>
<evidence type="ECO:0000259" key="11">
    <source>
        <dbReference type="PROSITE" id="PS50929"/>
    </source>
</evidence>
<dbReference type="SUPFAM" id="SSF52540">
    <property type="entry name" value="P-loop containing nucleoside triphosphate hydrolases"/>
    <property type="match status" value="2"/>
</dbReference>
<keyword evidence="3 9" id="KW-0812">Transmembrane</keyword>
<evidence type="ECO:0000256" key="7">
    <source>
        <dbReference type="ARBA" id="ARBA00023136"/>
    </source>
</evidence>
<proteinExistence type="inferred from homology"/>
<dbReference type="CDD" id="cd18578">
    <property type="entry name" value="ABC_6TM_Pgp_ABCB1_D2_like"/>
    <property type="match status" value="1"/>
</dbReference>
<evidence type="ECO:0000256" key="4">
    <source>
        <dbReference type="ARBA" id="ARBA00022741"/>
    </source>
</evidence>
<dbReference type="PANTHER" id="PTHR43394:SF27">
    <property type="entry name" value="ATP-DEPENDENT TRANSLOCASE ABCB1-LIKE"/>
    <property type="match status" value="1"/>
</dbReference>
<feature type="domain" description="ABC transmembrane type-1" evidence="11">
    <location>
        <begin position="763"/>
        <end position="1051"/>
    </location>
</feature>
<dbReference type="InterPro" id="IPR017871">
    <property type="entry name" value="ABC_transporter-like_CS"/>
</dbReference>
<evidence type="ECO:0000256" key="6">
    <source>
        <dbReference type="ARBA" id="ARBA00022989"/>
    </source>
</evidence>
<accession>A0ABR4AP55</accession>
<keyword evidence="4" id="KW-0547">Nucleotide-binding</keyword>
<feature type="transmembrane region" description="Helical" evidence="9">
    <location>
        <begin position="219"/>
        <end position="240"/>
    </location>
</feature>
<feature type="domain" description="ABC transmembrane type-1" evidence="11">
    <location>
        <begin position="68"/>
        <end position="367"/>
    </location>
</feature>
<keyword evidence="7 9" id="KW-0472">Membrane</keyword>
<dbReference type="InterPro" id="IPR011527">
    <property type="entry name" value="ABC1_TM_dom"/>
</dbReference>
<feature type="region of interest" description="Disordered" evidence="8">
    <location>
        <begin position="1"/>
        <end position="23"/>
    </location>
</feature>
<feature type="region of interest" description="Disordered" evidence="8">
    <location>
        <begin position="722"/>
        <end position="743"/>
    </location>
</feature>
<dbReference type="InterPro" id="IPR003593">
    <property type="entry name" value="AAA+_ATPase"/>
</dbReference>
<feature type="transmembrane region" description="Helical" evidence="9">
    <location>
        <begin position="122"/>
        <end position="143"/>
    </location>
</feature>
<dbReference type="PROSITE" id="PS00211">
    <property type="entry name" value="ABC_TRANSPORTER_1"/>
    <property type="match status" value="2"/>
</dbReference>
<keyword evidence="6 9" id="KW-1133">Transmembrane helix</keyword>
<feature type="transmembrane region" description="Helical" evidence="9">
    <location>
        <begin position="194"/>
        <end position="213"/>
    </location>
</feature>
<feature type="transmembrane region" description="Helical" evidence="9">
    <location>
        <begin position="987"/>
        <end position="1010"/>
    </location>
</feature>
<evidence type="ECO:0000256" key="1">
    <source>
        <dbReference type="ARBA" id="ARBA00004141"/>
    </source>
</evidence>
<evidence type="ECO:0000313" key="12">
    <source>
        <dbReference type="EMBL" id="KAL2046611.1"/>
    </source>
</evidence>
<evidence type="ECO:0000256" key="9">
    <source>
        <dbReference type="SAM" id="Phobius"/>
    </source>
</evidence>
<sequence>MKESAFSGMQNNKGVVSAGSKKNHEQRKAKPLYLLSLLRSCLYGKTGSGYFHLLFRTNPTKLDLMLLLIGIIAAIAAGVPFPLLGVLFGQLVDDLNSQSCKSPQGTSPNELQAGVTHKVVRVIYIAIANFVFIYIHAGCWSLFGERLVGRLRRHYFQSLLRQEISFFDTLPPGEVSARLTNDIETIRTGTSEKVGIFISSFSYFSGAYIVALIKVPTLAAMLIFLLPAYVLMMMVGGNYIGKYANSMSDQVASASSIVSQALSNVPLIQALGASHRLETKLTSTLRKIQSEGLKKAVTAASQFGMMFLIAYSGNALAFWQGSKAIADTVEGNDSDITVGAVYTVIFLLLDASFILSQVAPFLQIFSNAAASAQMLERVLKRKSKIDGTTQSIGAWPTPISGSVVLDKVTFAYPSRPETNVLKSASMTFPEGKHSAVVGVSGSGKSTLATLVTRLYDPDEGSVLLDGHNVRHLNVRHLRSCIGVVSQEPTLLNRSILENIAMGLVNSIDDDYEAVLLNSSLPDLTATIRQGQRFEAALQDQVPIVKSLVEKVKSAAVMADANQFIESLEYGYATLIGAEGVELSGGQRQRVALARALVKNPVILIMDEATSALDSATEQHIQCSLDKIREGRTTITVAHRLATVKDADKIVVMRDGEVIEQGSHTDLLSRCGAYATLTDTQSLQMSGLISTDAPEESSDTLIADELEVEKAVVENEFQKAKPSKRQVQAYHEGHTSSQSTKAKPRFRTGRTYAKLARPQLLLVFVGLVGTIVAGGSYSSEAVIFGQVVGRLNPCEGSSSIRATGNLFGLLFFILGLAEFFANIVAGSTFGRVSEKLVYKVRILTFRSLFHQDLTWHISDGRTPASLLSHFTSDANALAGLSGTIVGTILTILVNLVASIILTHIIAWRIAIVLLATLPILLGAGVMRLRALAKFQDRHQTVYAISIGITVEAVESIKTIASLSLENEFYQSYKRSLVKPYRASFREIAYTNFWLATAYSISNLIYALAYWWGSKQIVAGNYSQTHFFIVLPALLFSAQSCGQMFALAPDVSNAVIAARRLTAILSIGPTKPLSTSAKVLDDVVDEKRQDLDLESANVLHEGRSVSHSGTASSISMRDTYFHYPGRPDASVLQGLNIKIPAGHFCALVGPSGAGKSTVISLIEKFYVPISGTIEVNGRDIAHTDSSTYRSNISLVPQDNSLFDDTVRFNISLGARPGYEPSDAEVEEAARLANIHNLITSLPDGYDTRCGANGDQFSGGQRQRICLARALIRKPKLLLLDEPTSALDAESESVFQETLDKIRGKMTIIAVAHRLHTIQKADKIFVVDKKRCVDEGTHEELVRRNVLYRGYAVHQALGA</sequence>
<dbReference type="SUPFAM" id="SSF90123">
    <property type="entry name" value="ABC transporter transmembrane region"/>
    <property type="match status" value="2"/>
</dbReference>
<comment type="caution">
    <text evidence="12">The sequence shown here is derived from an EMBL/GenBank/DDBJ whole genome shotgun (WGS) entry which is preliminary data.</text>
</comment>
<feature type="domain" description="ABC transporter" evidence="10">
    <location>
        <begin position="403"/>
        <end position="679"/>
    </location>
</feature>
<feature type="transmembrane region" description="Helical" evidence="9">
    <location>
        <begin position="906"/>
        <end position="927"/>
    </location>
</feature>